<evidence type="ECO:0000313" key="9">
    <source>
        <dbReference type="Proteomes" id="UP000812287"/>
    </source>
</evidence>
<dbReference type="GO" id="GO:0020037">
    <property type="term" value="F:heme binding"/>
    <property type="evidence" value="ECO:0007669"/>
    <property type="project" value="InterPro"/>
</dbReference>
<dbReference type="InterPro" id="IPR001128">
    <property type="entry name" value="Cyt_P450"/>
</dbReference>
<gene>
    <name evidence="8" type="ORF">BT62DRAFT_845277</name>
</gene>
<sequence length="308" mass="34440">PILYKVTKLYGAWICWKGYQHLDWKDLHDEYGPIVRTGPNEVSIIDAQSIITVFGTRGLPKGIYYTCRHVSPPGSTSLILLTGASHTSRRRIWSRGLNAQAIKNYEVHISERATQLAEKLQDLSTKSLDLVSWLSYFAVDFMGDMAFGGGTELIANDGQGDGIFAMMDIYWRVISAVCHVPWAYQAVASIVPLFSKRFGGMRPYTAQRATNRIQSGSKTKDLWYHLMDKEGFEKSKPPVNDVIADSLLAVVAGSDTTASAMSCMLWCLLSDRDCFKRLQHEIDTVFPDGADALDVSRHSELPYLRACM</sequence>
<comment type="pathway">
    <text evidence="2">Secondary metabolite biosynthesis.</text>
</comment>
<comment type="similarity">
    <text evidence="3">Belongs to the cytochrome P450 family.</text>
</comment>
<evidence type="ECO:0000256" key="7">
    <source>
        <dbReference type="ARBA" id="ARBA00023033"/>
    </source>
</evidence>
<dbReference type="OrthoDB" id="6692864at2759"/>
<dbReference type="GO" id="GO:0005506">
    <property type="term" value="F:iron ion binding"/>
    <property type="evidence" value="ECO:0007669"/>
    <property type="project" value="InterPro"/>
</dbReference>
<evidence type="ECO:0000256" key="1">
    <source>
        <dbReference type="ARBA" id="ARBA00001971"/>
    </source>
</evidence>
<dbReference type="PANTHER" id="PTHR24305:SF187">
    <property type="entry name" value="P450, PUTATIVE (EUROFUNG)-RELATED"/>
    <property type="match status" value="1"/>
</dbReference>
<dbReference type="SUPFAM" id="SSF48264">
    <property type="entry name" value="Cytochrome P450"/>
    <property type="match status" value="1"/>
</dbReference>
<keyword evidence="7" id="KW-0503">Monooxygenase</keyword>
<protein>
    <submittedName>
        <fullName evidence="8">Cytochrome P450</fullName>
    </submittedName>
</protein>
<keyword evidence="5" id="KW-0560">Oxidoreductase</keyword>
<dbReference type="GO" id="GO:0004497">
    <property type="term" value="F:monooxygenase activity"/>
    <property type="evidence" value="ECO:0007669"/>
    <property type="project" value="UniProtKB-KW"/>
</dbReference>
<dbReference type="GeneID" id="66104751"/>
<comment type="caution">
    <text evidence="8">The sequence shown here is derived from an EMBL/GenBank/DDBJ whole genome shotgun (WGS) entry which is preliminary data.</text>
</comment>
<evidence type="ECO:0000313" key="8">
    <source>
        <dbReference type="EMBL" id="KAG7439033.1"/>
    </source>
</evidence>
<name>A0A9P7VDR3_9AGAR</name>
<dbReference type="RefSeq" id="XP_043032537.1">
    <property type="nucleotide sequence ID" value="XM_043182454.1"/>
</dbReference>
<keyword evidence="9" id="KW-1185">Reference proteome</keyword>
<dbReference type="Pfam" id="PF00067">
    <property type="entry name" value="p450"/>
    <property type="match status" value="1"/>
</dbReference>
<feature type="non-terminal residue" evidence="8">
    <location>
        <position position="1"/>
    </location>
</feature>
<evidence type="ECO:0000256" key="5">
    <source>
        <dbReference type="ARBA" id="ARBA00023002"/>
    </source>
</evidence>
<evidence type="ECO:0000256" key="2">
    <source>
        <dbReference type="ARBA" id="ARBA00005179"/>
    </source>
</evidence>
<evidence type="ECO:0000256" key="4">
    <source>
        <dbReference type="ARBA" id="ARBA00022723"/>
    </source>
</evidence>
<dbReference type="Proteomes" id="UP000812287">
    <property type="component" value="Unassembled WGS sequence"/>
</dbReference>
<proteinExistence type="inferred from homology"/>
<dbReference type="AlphaFoldDB" id="A0A9P7VDR3"/>
<feature type="non-terminal residue" evidence="8">
    <location>
        <position position="308"/>
    </location>
</feature>
<dbReference type="PANTHER" id="PTHR24305">
    <property type="entry name" value="CYTOCHROME P450"/>
    <property type="match status" value="1"/>
</dbReference>
<comment type="cofactor">
    <cofactor evidence="1">
        <name>heme</name>
        <dbReference type="ChEBI" id="CHEBI:30413"/>
    </cofactor>
</comment>
<dbReference type="InterPro" id="IPR036396">
    <property type="entry name" value="Cyt_P450_sf"/>
</dbReference>
<reference evidence="8" key="1">
    <citation type="submission" date="2020-11" db="EMBL/GenBank/DDBJ databases">
        <title>Adaptations for nitrogen fixation in a non-lichenized fungal sporocarp promotes dispersal by wood-feeding termites.</title>
        <authorList>
            <consortium name="DOE Joint Genome Institute"/>
            <person name="Koch R.A."/>
            <person name="Yoon G."/>
            <person name="Arayal U."/>
            <person name="Lail K."/>
            <person name="Amirebrahimi M."/>
            <person name="Labutti K."/>
            <person name="Lipzen A."/>
            <person name="Riley R."/>
            <person name="Barry K."/>
            <person name="Henrissat B."/>
            <person name="Grigoriev I.V."/>
            <person name="Herr J.R."/>
            <person name="Aime M.C."/>
        </authorList>
    </citation>
    <scope>NUCLEOTIDE SEQUENCE</scope>
    <source>
        <strain evidence="8">MCA 3950</strain>
    </source>
</reference>
<dbReference type="EMBL" id="MU250685">
    <property type="protein sequence ID" value="KAG7439033.1"/>
    <property type="molecule type" value="Genomic_DNA"/>
</dbReference>
<accession>A0A9P7VDR3</accession>
<dbReference type="GO" id="GO:0016705">
    <property type="term" value="F:oxidoreductase activity, acting on paired donors, with incorporation or reduction of molecular oxygen"/>
    <property type="evidence" value="ECO:0007669"/>
    <property type="project" value="InterPro"/>
</dbReference>
<keyword evidence="6" id="KW-0408">Iron</keyword>
<organism evidence="8 9">
    <name type="scientific">Guyanagaster necrorhizus</name>
    <dbReference type="NCBI Taxonomy" id="856835"/>
    <lineage>
        <taxon>Eukaryota</taxon>
        <taxon>Fungi</taxon>
        <taxon>Dikarya</taxon>
        <taxon>Basidiomycota</taxon>
        <taxon>Agaricomycotina</taxon>
        <taxon>Agaricomycetes</taxon>
        <taxon>Agaricomycetidae</taxon>
        <taxon>Agaricales</taxon>
        <taxon>Marasmiineae</taxon>
        <taxon>Physalacriaceae</taxon>
        <taxon>Guyanagaster</taxon>
    </lineage>
</organism>
<dbReference type="Gene3D" id="1.10.630.10">
    <property type="entry name" value="Cytochrome P450"/>
    <property type="match status" value="1"/>
</dbReference>
<evidence type="ECO:0000256" key="3">
    <source>
        <dbReference type="ARBA" id="ARBA00010617"/>
    </source>
</evidence>
<keyword evidence="4" id="KW-0479">Metal-binding</keyword>
<dbReference type="InterPro" id="IPR050121">
    <property type="entry name" value="Cytochrome_P450_monoxygenase"/>
</dbReference>
<evidence type="ECO:0000256" key="6">
    <source>
        <dbReference type="ARBA" id="ARBA00023004"/>
    </source>
</evidence>